<accession>A0ABP6CUN7</accession>
<proteinExistence type="predicted"/>
<feature type="domain" description="DUF6571" evidence="2">
    <location>
        <begin position="348"/>
        <end position="693"/>
    </location>
</feature>
<keyword evidence="4" id="KW-1185">Reference proteome</keyword>
<dbReference type="Pfam" id="PF20211">
    <property type="entry name" value="DUF6571"/>
    <property type="match status" value="1"/>
</dbReference>
<evidence type="ECO:0000259" key="2">
    <source>
        <dbReference type="Pfam" id="PF20211"/>
    </source>
</evidence>
<sequence>MALTYQDAMTTDLSVLSSAADEWKEMGDKFGTLKTNYDTHVRGSLGNGNWIGLGYSAAAKSGAVTAHELSAAKIEAHKVAGLLDEAYTELHRLQEALKELVKDARAKGYKVDPVTGKVTTDYDAKKFRDMTPEELAAYKKKTGDIAEAEQGWSDDIKEQVKAIDRADFGHRVALEDVTKDVDGKGVNGGFNSAAKDDPEWYEAQRAKDIGTRIAGGEDVDTKDLNEFRTLVKGNEGDKAFSQTFLNGLGPENTVKLGRELRGMGKDGDSLEKSVATTLATATRAPKDISKLPVTSKEYKTWLDSGDGKFTKDFLGGLQKIGAKNFGSNTEPVRGYQEFVTLMKRGGPYDGSFLQSLGDDIRETEEKNKDRGLWDQWNGKPGQKGIEHDPLDGVLGLMSKDPDASTTYLDPKGSDRLEYLMKKRDWPDYLFNGAGAAPMSMKELADLSDRGGFGQALEAAATGNVPGTHHPLGGHTDEQARVMQYAVSHLDDKMPTNLRAPLGHILTDYTPDVHEILTGTNPGYQNDQHLAQGVWKDTDGNVRVALSEQALDKVMRGVAEDPAAFADMFNAERQYSADSLAGIPIEGDTKAIDTRDVAMQNVGNVWGHYDGVMTDIALDKRDAAVQWARDVNHHVNSANALIDFIPPKAATVGVPGVDIANRIVDFGMYDWTKNAIADANAVGAKESANVFHTGQKQMNDLATSWVGAQGGDTGIESGKPSPQVEKLQGVGQGSYADSREKALINLGRPD</sequence>
<protein>
    <recommendedName>
        <fullName evidence="2">DUF6571 domain-containing protein</fullName>
    </recommendedName>
</protein>
<organism evidence="3 4">
    <name type="scientific">Streptomyces axinellae</name>
    <dbReference type="NCBI Taxonomy" id="552788"/>
    <lineage>
        <taxon>Bacteria</taxon>
        <taxon>Bacillati</taxon>
        <taxon>Actinomycetota</taxon>
        <taxon>Actinomycetes</taxon>
        <taxon>Kitasatosporales</taxon>
        <taxon>Streptomycetaceae</taxon>
        <taxon>Streptomyces</taxon>
    </lineage>
</organism>
<evidence type="ECO:0000256" key="1">
    <source>
        <dbReference type="SAM" id="MobiDB-lite"/>
    </source>
</evidence>
<name>A0ABP6CUN7_9ACTN</name>
<evidence type="ECO:0000313" key="3">
    <source>
        <dbReference type="EMBL" id="GAA2624525.1"/>
    </source>
</evidence>
<dbReference type="Proteomes" id="UP001501447">
    <property type="component" value="Unassembled WGS sequence"/>
</dbReference>
<reference evidence="4" key="1">
    <citation type="journal article" date="2019" name="Int. J. Syst. Evol. Microbiol.">
        <title>The Global Catalogue of Microorganisms (GCM) 10K type strain sequencing project: providing services to taxonomists for standard genome sequencing and annotation.</title>
        <authorList>
            <consortium name="The Broad Institute Genomics Platform"/>
            <consortium name="The Broad Institute Genome Sequencing Center for Infectious Disease"/>
            <person name="Wu L."/>
            <person name="Ma J."/>
        </authorList>
    </citation>
    <scope>NUCLEOTIDE SEQUENCE [LARGE SCALE GENOMIC DNA]</scope>
    <source>
        <strain evidence="4">JCM 16373</strain>
    </source>
</reference>
<feature type="region of interest" description="Disordered" evidence="1">
    <location>
        <begin position="708"/>
        <end position="749"/>
    </location>
</feature>
<evidence type="ECO:0000313" key="4">
    <source>
        <dbReference type="Proteomes" id="UP001501447"/>
    </source>
</evidence>
<dbReference type="EMBL" id="BAAARJ010000014">
    <property type="protein sequence ID" value="GAA2624525.1"/>
    <property type="molecule type" value="Genomic_DNA"/>
</dbReference>
<gene>
    <name evidence="3" type="ORF">GCM10009863_43780</name>
</gene>
<comment type="caution">
    <text evidence="3">The sequence shown here is derived from an EMBL/GenBank/DDBJ whole genome shotgun (WGS) entry which is preliminary data.</text>
</comment>
<dbReference type="RefSeq" id="WP_344568031.1">
    <property type="nucleotide sequence ID" value="NZ_BAAARJ010000014.1"/>
</dbReference>
<dbReference type="InterPro" id="IPR046701">
    <property type="entry name" value="DUF6571"/>
</dbReference>